<gene>
    <name evidence="1" type="ORF">ARMSODRAFT_419755</name>
</gene>
<evidence type="ECO:0000313" key="1">
    <source>
        <dbReference type="EMBL" id="PBK76014.1"/>
    </source>
</evidence>
<protein>
    <submittedName>
        <fullName evidence="1">Uncharacterized protein</fullName>
    </submittedName>
</protein>
<keyword evidence="2" id="KW-1185">Reference proteome</keyword>
<dbReference type="AlphaFoldDB" id="A0A2H3C3Z4"/>
<evidence type="ECO:0000313" key="2">
    <source>
        <dbReference type="Proteomes" id="UP000218334"/>
    </source>
</evidence>
<reference evidence="2" key="1">
    <citation type="journal article" date="2017" name="Nat. Ecol. Evol.">
        <title>Genome expansion and lineage-specific genetic innovations in the forest pathogenic fungi Armillaria.</title>
        <authorList>
            <person name="Sipos G."/>
            <person name="Prasanna A.N."/>
            <person name="Walter M.C."/>
            <person name="O'Connor E."/>
            <person name="Balint B."/>
            <person name="Krizsan K."/>
            <person name="Kiss B."/>
            <person name="Hess J."/>
            <person name="Varga T."/>
            <person name="Slot J."/>
            <person name="Riley R."/>
            <person name="Boka B."/>
            <person name="Rigling D."/>
            <person name="Barry K."/>
            <person name="Lee J."/>
            <person name="Mihaltcheva S."/>
            <person name="LaButti K."/>
            <person name="Lipzen A."/>
            <person name="Waldron R."/>
            <person name="Moloney N.M."/>
            <person name="Sperisen C."/>
            <person name="Kredics L."/>
            <person name="Vagvoelgyi C."/>
            <person name="Patrignani A."/>
            <person name="Fitzpatrick D."/>
            <person name="Nagy I."/>
            <person name="Doyle S."/>
            <person name="Anderson J.B."/>
            <person name="Grigoriev I.V."/>
            <person name="Gueldener U."/>
            <person name="Muensterkoetter M."/>
            <person name="Nagy L.G."/>
        </authorList>
    </citation>
    <scope>NUCLEOTIDE SEQUENCE [LARGE SCALE GENOMIC DNA]</scope>
    <source>
        <strain evidence="2">28-4</strain>
    </source>
</reference>
<dbReference type="Proteomes" id="UP000218334">
    <property type="component" value="Unassembled WGS sequence"/>
</dbReference>
<dbReference type="EMBL" id="KZ293417">
    <property type="protein sequence ID" value="PBK76014.1"/>
    <property type="molecule type" value="Genomic_DNA"/>
</dbReference>
<sequence>MRVAGLLRSVPRRSGCFPMTFCTGFSTPLREGTLRLLVIAPLTNLWRSTGRNLAEPGYESLNDQWNQNSMSLSYNLILAQVQTLCSTFTGKLLLDAISAHLGSSDEVAYQDSPGIISSDWKLEIRSHCRYHLCAVKTSCAVKSFHSYFQ</sequence>
<organism evidence="1 2">
    <name type="scientific">Armillaria solidipes</name>
    <dbReference type="NCBI Taxonomy" id="1076256"/>
    <lineage>
        <taxon>Eukaryota</taxon>
        <taxon>Fungi</taxon>
        <taxon>Dikarya</taxon>
        <taxon>Basidiomycota</taxon>
        <taxon>Agaricomycotina</taxon>
        <taxon>Agaricomycetes</taxon>
        <taxon>Agaricomycetidae</taxon>
        <taxon>Agaricales</taxon>
        <taxon>Marasmiineae</taxon>
        <taxon>Physalacriaceae</taxon>
        <taxon>Armillaria</taxon>
    </lineage>
</organism>
<name>A0A2H3C3Z4_9AGAR</name>
<accession>A0A2H3C3Z4</accession>
<proteinExistence type="predicted"/>